<dbReference type="Pfam" id="PF13370">
    <property type="entry name" value="Fer4_13"/>
    <property type="match status" value="1"/>
</dbReference>
<sequence>MKRVPVVELSDCILCEMCTDICPKVFTMNENGYVQVEPLDTYPRGEVDEVIKNCPVDCIQWEEQP</sequence>
<dbReference type="SUPFAM" id="SSF54862">
    <property type="entry name" value="4Fe-4S ferredoxins"/>
    <property type="match status" value="1"/>
</dbReference>
<keyword evidence="3 5" id="KW-0408">Iron</keyword>
<feature type="domain" description="4Fe-4S ferredoxin-type" evidence="6">
    <location>
        <begin position="3"/>
        <end position="31"/>
    </location>
</feature>
<dbReference type="InterPro" id="IPR017896">
    <property type="entry name" value="4Fe4S_Fe-S-bd"/>
</dbReference>
<dbReference type="EMBL" id="AP024488">
    <property type="protein sequence ID" value="BCS99000.1"/>
    <property type="molecule type" value="Genomic_DNA"/>
</dbReference>
<keyword evidence="5" id="KW-0249">Electron transport</keyword>
<dbReference type="Proteomes" id="UP001320148">
    <property type="component" value="Chromosome"/>
</dbReference>
<reference evidence="7 8" key="1">
    <citation type="submission" date="2021-02" db="EMBL/GenBank/DDBJ databases">
        <title>Complete genome of Desulfoluna sp. strain ASN36.</title>
        <authorList>
            <person name="Takahashi A."/>
            <person name="Kojima H."/>
            <person name="Fukui M."/>
        </authorList>
    </citation>
    <scope>NUCLEOTIDE SEQUENCE [LARGE SCALE GENOMIC DNA]</scope>
    <source>
        <strain evidence="7 8">ASN36</strain>
    </source>
</reference>
<dbReference type="PROSITE" id="PS51379">
    <property type="entry name" value="4FE4S_FER_2"/>
    <property type="match status" value="1"/>
</dbReference>
<organism evidence="7 8">
    <name type="scientific">Desulfoluna limicola</name>
    <dbReference type="NCBI Taxonomy" id="2810562"/>
    <lineage>
        <taxon>Bacteria</taxon>
        <taxon>Pseudomonadati</taxon>
        <taxon>Thermodesulfobacteriota</taxon>
        <taxon>Desulfobacteria</taxon>
        <taxon>Desulfobacterales</taxon>
        <taxon>Desulfolunaceae</taxon>
        <taxon>Desulfoluna</taxon>
    </lineage>
</organism>
<dbReference type="PRINTS" id="PR00352">
    <property type="entry name" value="3FE4SFRDOXIN"/>
</dbReference>
<accession>A0ABM7PP45</accession>
<gene>
    <name evidence="7" type="ORF">DSLASN_46320</name>
</gene>
<evidence type="ECO:0000313" key="7">
    <source>
        <dbReference type="EMBL" id="BCS99000.1"/>
    </source>
</evidence>
<name>A0ABM7PP45_9BACT</name>
<evidence type="ECO:0000313" key="8">
    <source>
        <dbReference type="Proteomes" id="UP001320148"/>
    </source>
</evidence>
<dbReference type="InterPro" id="IPR001080">
    <property type="entry name" value="3Fe4S_ferredoxin"/>
</dbReference>
<dbReference type="Gene3D" id="3.30.70.20">
    <property type="match status" value="1"/>
</dbReference>
<evidence type="ECO:0000256" key="1">
    <source>
        <dbReference type="ARBA" id="ARBA00003532"/>
    </source>
</evidence>
<keyword evidence="2 5" id="KW-0479">Metal-binding</keyword>
<dbReference type="InterPro" id="IPR017900">
    <property type="entry name" value="4Fe4S_Fe_S_CS"/>
</dbReference>
<keyword evidence="8" id="KW-1185">Reference proteome</keyword>
<keyword evidence="4 5" id="KW-0411">Iron-sulfur</keyword>
<evidence type="ECO:0000256" key="5">
    <source>
        <dbReference type="RuleBase" id="RU368020"/>
    </source>
</evidence>
<evidence type="ECO:0000256" key="2">
    <source>
        <dbReference type="ARBA" id="ARBA00022723"/>
    </source>
</evidence>
<protein>
    <recommendedName>
        <fullName evidence="5">Ferredoxin</fullName>
    </recommendedName>
</protein>
<dbReference type="PROSITE" id="PS00198">
    <property type="entry name" value="4FE4S_FER_1"/>
    <property type="match status" value="1"/>
</dbReference>
<comment type="function">
    <text evidence="1 5">Ferredoxins are iron-sulfur proteins that transfer electrons in a wide variety of metabolic reactions.</text>
</comment>
<evidence type="ECO:0000259" key="6">
    <source>
        <dbReference type="PROSITE" id="PS51379"/>
    </source>
</evidence>
<evidence type="ECO:0000256" key="3">
    <source>
        <dbReference type="ARBA" id="ARBA00023004"/>
    </source>
</evidence>
<dbReference type="RefSeq" id="WP_236890353.1">
    <property type="nucleotide sequence ID" value="NZ_AP024488.1"/>
</dbReference>
<proteinExistence type="predicted"/>
<keyword evidence="5" id="KW-0813">Transport</keyword>
<evidence type="ECO:0000256" key="4">
    <source>
        <dbReference type="ARBA" id="ARBA00023014"/>
    </source>
</evidence>